<evidence type="ECO:0000313" key="6">
    <source>
        <dbReference type="EMBL" id="RMX55361.1"/>
    </source>
</evidence>
<reference evidence="6 7" key="1">
    <citation type="journal article" date="2018" name="Sci. Rep.">
        <title>Comparative analysis of the Pocillopora damicornis genome highlights role of immune system in coral evolution.</title>
        <authorList>
            <person name="Cunning R."/>
            <person name="Bay R.A."/>
            <person name="Gillette P."/>
            <person name="Baker A.C."/>
            <person name="Traylor-Knowles N."/>
        </authorList>
    </citation>
    <scope>NUCLEOTIDE SEQUENCE [LARGE SCALE GENOMIC DNA]</scope>
    <source>
        <strain evidence="6">RSMAS</strain>
        <tissue evidence="6">Whole animal</tissue>
    </source>
</reference>
<dbReference type="InterPro" id="IPR008628">
    <property type="entry name" value="GPP34-like"/>
</dbReference>
<evidence type="ECO:0000256" key="3">
    <source>
        <dbReference type="ARBA" id="ARBA00023034"/>
    </source>
</evidence>
<comment type="similarity">
    <text evidence="2">Belongs to the GOLPH3/VPS74 family.</text>
</comment>
<keyword evidence="7" id="KW-1185">Reference proteome</keyword>
<dbReference type="Pfam" id="PF05719">
    <property type="entry name" value="GPP34"/>
    <property type="match status" value="1"/>
</dbReference>
<dbReference type="InterPro" id="IPR038261">
    <property type="entry name" value="GPP34-like_sf"/>
</dbReference>
<keyword evidence="4" id="KW-0446">Lipid-binding</keyword>
<dbReference type="AlphaFoldDB" id="A0A3M6UP05"/>
<accession>A0A3M6UP05</accession>
<name>A0A3M6UP05_POCDA</name>
<dbReference type="Proteomes" id="UP000275408">
    <property type="component" value="Unassembled WGS sequence"/>
</dbReference>
<sequence>MASEDASEWTVAAKLGEVLASDRFDKDSISQGELGLSQAFCLLWQNQNTGDVAGRLRPNVMTTMATAAVLLDLYVLDKIDFNKDIKHWMDRTREVITVKVKDTTLTGTYLDQALFLDIVKYHQAAKGKPRTIVEWIIHGSYERENSATIVLDSLVLHGILKRESKLFGRRYPIVDANPKQKLVSEIRQTVLLNQPAVGFIWTLLKLVYEADCCAGKKMPLLSMYFEVDELQMAKENMKMLVTVNVLSEQVANEDVDCSQSFELEVVG</sequence>
<dbReference type="EMBL" id="RCHS01001073">
    <property type="protein sequence ID" value="RMX55361.1"/>
    <property type="molecule type" value="Genomic_DNA"/>
</dbReference>
<dbReference type="OMA" id="IVEWIIH"/>
<dbReference type="OrthoDB" id="5952849at2759"/>
<protein>
    <submittedName>
        <fullName evidence="6">Uncharacterized protein</fullName>
    </submittedName>
</protein>
<keyword evidence="3" id="KW-0333">Golgi apparatus</keyword>
<evidence type="ECO:0000256" key="4">
    <source>
        <dbReference type="ARBA" id="ARBA00023121"/>
    </source>
</evidence>
<evidence type="ECO:0000256" key="2">
    <source>
        <dbReference type="ARBA" id="ARBA00007284"/>
    </source>
</evidence>
<comment type="subcellular location">
    <subcellularLocation>
        <location evidence="1">Golgi apparatus membrane</location>
        <topology evidence="1">Peripheral membrane protein</topology>
        <orientation evidence="1">Cytoplasmic side</orientation>
    </subcellularLocation>
</comment>
<evidence type="ECO:0000313" key="7">
    <source>
        <dbReference type="Proteomes" id="UP000275408"/>
    </source>
</evidence>
<dbReference type="GO" id="GO:0000139">
    <property type="term" value="C:Golgi membrane"/>
    <property type="evidence" value="ECO:0007669"/>
    <property type="project" value="UniProtKB-SubCell"/>
</dbReference>
<organism evidence="6 7">
    <name type="scientific">Pocillopora damicornis</name>
    <name type="common">Cauliflower coral</name>
    <name type="synonym">Millepora damicornis</name>
    <dbReference type="NCBI Taxonomy" id="46731"/>
    <lineage>
        <taxon>Eukaryota</taxon>
        <taxon>Metazoa</taxon>
        <taxon>Cnidaria</taxon>
        <taxon>Anthozoa</taxon>
        <taxon>Hexacorallia</taxon>
        <taxon>Scleractinia</taxon>
        <taxon>Astrocoeniina</taxon>
        <taxon>Pocilloporidae</taxon>
        <taxon>Pocillopora</taxon>
    </lineage>
</organism>
<comment type="caution">
    <text evidence="6">The sequence shown here is derived from an EMBL/GenBank/DDBJ whole genome shotgun (WGS) entry which is preliminary data.</text>
</comment>
<dbReference type="GO" id="GO:0070273">
    <property type="term" value="F:phosphatidylinositol-4-phosphate binding"/>
    <property type="evidence" value="ECO:0007669"/>
    <property type="project" value="InterPro"/>
</dbReference>
<evidence type="ECO:0000256" key="1">
    <source>
        <dbReference type="ARBA" id="ARBA00004255"/>
    </source>
</evidence>
<proteinExistence type="inferred from homology"/>
<dbReference type="Gene3D" id="1.10.3630.10">
    <property type="entry name" value="yeast vps74-n-term truncation variant domain like"/>
    <property type="match status" value="1"/>
</dbReference>
<keyword evidence="5" id="KW-0472">Membrane</keyword>
<gene>
    <name evidence="6" type="ORF">pdam_00022856</name>
</gene>
<evidence type="ECO:0000256" key="5">
    <source>
        <dbReference type="ARBA" id="ARBA00023136"/>
    </source>
</evidence>